<evidence type="ECO:0000259" key="5">
    <source>
        <dbReference type="PROSITE" id="PS51007"/>
    </source>
</evidence>
<evidence type="ECO:0000256" key="3">
    <source>
        <dbReference type="ARBA" id="ARBA00023004"/>
    </source>
</evidence>
<dbReference type="Gene3D" id="1.10.760.10">
    <property type="entry name" value="Cytochrome c-like domain"/>
    <property type="match status" value="1"/>
</dbReference>
<accession>A0ABY9Y0N3</accession>
<dbReference type="PROSITE" id="PS51257">
    <property type="entry name" value="PROKAR_LIPOPROTEIN"/>
    <property type="match status" value="1"/>
</dbReference>
<evidence type="ECO:0000313" key="6">
    <source>
        <dbReference type="EMBL" id="WNH11802.1"/>
    </source>
</evidence>
<dbReference type="Proteomes" id="UP001303407">
    <property type="component" value="Chromosome"/>
</dbReference>
<dbReference type="InterPro" id="IPR009056">
    <property type="entry name" value="Cyt_c-like_dom"/>
</dbReference>
<dbReference type="SUPFAM" id="SSF46626">
    <property type="entry name" value="Cytochrome c"/>
    <property type="match status" value="1"/>
</dbReference>
<name>A0ABY9Y0N3_9FLAO</name>
<evidence type="ECO:0000256" key="1">
    <source>
        <dbReference type="ARBA" id="ARBA00022617"/>
    </source>
</evidence>
<gene>
    <name evidence="6" type="ORF">RHP49_12940</name>
</gene>
<organism evidence="6 7">
    <name type="scientific">Thalassobellus suaedae</name>
    <dbReference type="NCBI Taxonomy" id="3074124"/>
    <lineage>
        <taxon>Bacteria</taxon>
        <taxon>Pseudomonadati</taxon>
        <taxon>Bacteroidota</taxon>
        <taxon>Flavobacteriia</taxon>
        <taxon>Flavobacteriales</taxon>
        <taxon>Flavobacteriaceae</taxon>
        <taxon>Thalassobellus</taxon>
    </lineage>
</organism>
<feature type="domain" description="Cytochrome c" evidence="5">
    <location>
        <begin position="37"/>
        <end position="134"/>
    </location>
</feature>
<dbReference type="PROSITE" id="PS51007">
    <property type="entry name" value="CYTC"/>
    <property type="match status" value="1"/>
</dbReference>
<proteinExistence type="predicted"/>
<reference evidence="6 7" key="1">
    <citation type="submission" date="2023-09" db="EMBL/GenBank/DDBJ databases">
        <title>Thalassobella suaedae gen. nov., sp. nov., a marine bacterium of the family Flavobacteriaceae isolated from a halophyte Suaeda japonica.</title>
        <authorList>
            <person name="Lee S.Y."/>
            <person name="Hwang C.Y."/>
        </authorList>
    </citation>
    <scope>NUCLEOTIDE SEQUENCE [LARGE SCALE GENOMIC DNA]</scope>
    <source>
        <strain evidence="6 7">HL-DH10</strain>
    </source>
</reference>
<sequence>MKNTLFTIILLGLFFFSCTNSNKKNSYTSQNNLQIADTIHPGEKLMKVYCYACHNATTSENDRVAPPMIAIKRRYIFEDTSKDEFINDMKSWIQNPTEKKAKMFGAVRRFGVMQKLPYPDKVIEKIADYVYDNDIEKPVWFEEHYKQMGGQRGY</sequence>
<dbReference type="EMBL" id="CP134536">
    <property type="protein sequence ID" value="WNH11802.1"/>
    <property type="molecule type" value="Genomic_DNA"/>
</dbReference>
<keyword evidence="7" id="KW-1185">Reference proteome</keyword>
<keyword evidence="3 4" id="KW-0408">Iron</keyword>
<evidence type="ECO:0000256" key="2">
    <source>
        <dbReference type="ARBA" id="ARBA00022723"/>
    </source>
</evidence>
<evidence type="ECO:0000256" key="4">
    <source>
        <dbReference type="PROSITE-ProRule" id="PRU00433"/>
    </source>
</evidence>
<dbReference type="RefSeq" id="WP_415861780.1">
    <property type="nucleotide sequence ID" value="NZ_CP134536.1"/>
</dbReference>
<dbReference type="InterPro" id="IPR036909">
    <property type="entry name" value="Cyt_c-like_dom_sf"/>
</dbReference>
<keyword evidence="1 4" id="KW-0349">Heme</keyword>
<evidence type="ECO:0000313" key="7">
    <source>
        <dbReference type="Proteomes" id="UP001303407"/>
    </source>
</evidence>
<keyword evidence="2 4" id="KW-0479">Metal-binding</keyword>
<protein>
    <recommendedName>
        <fullName evidence="5">Cytochrome c domain-containing protein</fullName>
    </recommendedName>
</protein>